<dbReference type="AlphaFoldDB" id="X1NV67"/>
<evidence type="ECO:0000256" key="1">
    <source>
        <dbReference type="SAM" id="Phobius"/>
    </source>
</evidence>
<gene>
    <name evidence="2" type="ORF">S06H3_26686</name>
</gene>
<dbReference type="EMBL" id="BARV01015444">
    <property type="protein sequence ID" value="GAI30685.1"/>
    <property type="molecule type" value="Genomic_DNA"/>
</dbReference>
<protein>
    <submittedName>
        <fullName evidence="2">Uncharacterized protein</fullName>
    </submittedName>
</protein>
<accession>X1NV67</accession>
<organism evidence="2">
    <name type="scientific">marine sediment metagenome</name>
    <dbReference type="NCBI Taxonomy" id="412755"/>
    <lineage>
        <taxon>unclassified sequences</taxon>
        <taxon>metagenomes</taxon>
        <taxon>ecological metagenomes</taxon>
    </lineage>
</organism>
<reference evidence="2" key="1">
    <citation type="journal article" date="2014" name="Front. Microbiol.">
        <title>High frequency of phylogenetically diverse reductive dehalogenase-homologous genes in deep subseafloor sedimentary metagenomes.</title>
        <authorList>
            <person name="Kawai M."/>
            <person name="Futagami T."/>
            <person name="Toyoda A."/>
            <person name="Takaki Y."/>
            <person name="Nishi S."/>
            <person name="Hori S."/>
            <person name="Arai W."/>
            <person name="Tsubouchi T."/>
            <person name="Morono Y."/>
            <person name="Uchiyama I."/>
            <person name="Ito T."/>
            <person name="Fujiyama A."/>
            <person name="Inagaki F."/>
            <person name="Takami H."/>
        </authorList>
    </citation>
    <scope>NUCLEOTIDE SEQUENCE</scope>
    <source>
        <strain evidence="2">Expedition CK06-06</strain>
    </source>
</reference>
<comment type="caution">
    <text evidence="2">The sequence shown here is derived from an EMBL/GenBank/DDBJ whole genome shotgun (WGS) entry which is preliminary data.</text>
</comment>
<keyword evidence="1" id="KW-1133">Transmembrane helix</keyword>
<feature type="transmembrane region" description="Helical" evidence="1">
    <location>
        <begin position="12"/>
        <end position="33"/>
    </location>
</feature>
<evidence type="ECO:0000313" key="2">
    <source>
        <dbReference type="EMBL" id="GAI30685.1"/>
    </source>
</evidence>
<keyword evidence="1" id="KW-0472">Membrane</keyword>
<name>X1NV67_9ZZZZ</name>
<feature type="non-terminal residue" evidence="2">
    <location>
        <position position="34"/>
    </location>
</feature>
<sequence>MEINKPLKSENLILLNARKAVVVTFIIFVIYTFG</sequence>
<proteinExistence type="predicted"/>
<keyword evidence="1" id="KW-0812">Transmembrane</keyword>